<dbReference type="Gene3D" id="3.10.580.10">
    <property type="entry name" value="CBS-domain"/>
    <property type="match status" value="1"/>
</dbReference>
<dbReference type="InterPro" id="IPR046342">
    <property type="entry name" value="CBS_dom_sf"/>
</dbReference>
<dbReference type="SUPFAM" id="SSF53448">
    <property type="entry name" value="Nucleotide-diphospho-sugar transferases"/>
    <property type="match status" value="1"/>
</dbReference>
<organism evidence="3 4">
    <name type="scientific">Petrotoga olearia DSM 13574</name>
    <dbReference type="NCBI Taxonomy" id="1122955"/>
    <lineage>
        <taxon>Bacteria</taxon>
        <taxon>Thermotogati</taxon>
        <taxon>Thermotogota</taxon>
        <taxon>Thermotogae</taxon>
        <taxon>Petrotogales</taxon>
        <taxon>Petrotogaceae</taxon>
        <taxon>Petrotoga</taxon>
    </lineage>
</organism>
<dbReference type="EMBL" id="AZRL01000017">
    <property type="protein sequence ID" value="PNR95890.1"/>
    <property type="molecule type" value="Genomic_DNA"/>
</dbReference>
<sequence>MKIKEINDFTLISKDATMDHIIENLNKSTYKILFVSENNKILGTLTDGDIRRYIYDKKNNLSKLKAKDMMNSKFKYIYEDEYEKLSYNDLLKYNVEYLPVLNKNMEIIKVIRIPINFQEISKLKTKVLIMAGGKGTRLYPLTKVVPKPLVPFRDKTIIEQIMEQFINSGFDEFILSVNYKKELIKNYFMDLKYDIKYIEEKDFLGTAGSISYLRFYDITKPFFVANCDVLLNIDFSEVLEYHLKENADITIVSSKENIDVAYGVIRFDEKNNFLQIDEKPNYEFFVNTGIYVLNPEIIELIELEEKIDMPELLKRARAANKTIKVYQSKSKMTDIGQWEYYKKFL</sequence>
<dbReference type="InterPro" id="IPR005835">
    <property type="entry name" value="NTP_transferase_dom"/>
</dbReference>
<dbReference type="InterPro" id="IPR000644">
    <property type="entry name" value="CBS_dom"/>
</dbReference>
<dbReference type="Pfam" id="PF00571">
    <property type="entry name" value="CBS"/>
    <property type="match status" value="1"/>
</dbReference>
<dbReference type="Gene3D" id="3.90.550.10">
    <property type="entry name" value="Spore Coat Polysaccharide Biosynthesis Protein SpsA, Chain A"/>
    <property type="match status" value="1"/>
</dbReference>
<dbReference type="InterPro" id="IPR050486">
    <property type="entry name" value="Mannose-1P_guanyltransferase"/>
</dbReference>
<feature type="domain" description="CBS" evidence="2">
    <location>
        <begin position="8"/>
        <end position="55"/>
    </location>
</feature>
<evidence type="ECO:0000313" key="4">
    <source>
        <dbReference type="Proteomes" id="UP000236434"/>
    </source>
</evidence>
<reference evidence="3 4" key="1">
    <citation type="submission" date="2013-12" db="EMBL/GenBank/DDBJ databases">
        <title>Comparative genomics of Petrotoga isolates.</title>
        <authorList>
            <person name="Nesbo C.L."/>
            <person name="Charchuk R."/>
            <person name="Chow K."/>
        </authorList>
    </citation>
    <scope>NUCLEOTIDE SEQUENCE [LARGE SCALE GENOMIC DNA]</scope>
    <source>
        <strain evidence="3 4">DSM 13574</strain>
    </source>
</reference>
<dbReference type="AlphaFoldDB" id="A0A2K1NZE8"/>
<protein>
    <submittedName>
        <fullName evidence="3">Nucleotidyltransferase</fullName>
    </submittedName>
</protein>
<evidence type="ECO:0000313" key="3">
    <source>
        <dbReference type="EMBL" id="PNR95890.1"/>
    </source>
</evidence>
<proteinExistence type="predicted"/>
<dbReference type="GO" id="GO:0016740">
    <property type="term" value="F:transferase activity"/>
    <property type="evidence" value="ECO:0007669"/>
    <property type="project" value="UniProtKB-KW"/>
</dbReference>
<keyword evidence="3" id="KW-0808">Transferase</keyword>
<gene>
    <name evidence="3" type="ORF">X929_06945</name>
</gene>
<dbReference type="SUPFAM" id="SSF54631">
    <property type="entry name" value="CBS-domain pair"/>
    <property type="match status" value="1"/>
</dbReference>
<comment type="caution">
    <text evidence="3">The sequence shown here is derived from an EMBL/GenBank/DDBJ whole genome shotgun (WGS) entry which is preliminary data.</text>
</comment>
<feature type="domain" description="Nucleotidyl transferase" evidence="1">
    <location>
        <begin position="126"/>
        <end position="341"/>
    </location>
</feature>
<dbReference type="Pfam" id="PF00483">
    <property type="entry name" value="NTP_transferase"/>
    <property type="match status" value="1"/>
</dbReference>
<evidence type="ECO:0000259" key="2">
    <source>
        <dbReference type="Pfam" id="PF00571"/>
    </source>
</evidence>
<dbReference type="InterPro" id="IPR029044">
    <property type="entry name" value="Nucleotide-diphossugar_trans"/>
</dbReference>
<dbReference type="RefSeq" id="WP_103067266.1">
    <property type="nucleotide sequence ID" value="NZ_AZRL01000017.1"/>
</dbReference>
<accession>A0A2K1NZE8</accession>
<dbReference type="PANTHER" id="PTHR22572">
    <property type="entry name" value="SUGAR-1-PHOSPHATE GUANYL TRANSFERASE"/>
    <property type="match status" value="1"/>
</dbReference>
<evidence type="ECO:0000259" key="1">
    <source>
        <dbReference type="Pfam" id="PF00483"/>
    </source>
</evidence>
<dbReference type="Proteomes" id="UP000236434">
    <property type="component" value="Unassembled WGS sequence"/>
</dbReference>
<dbReference type="OrthoDB" id="9813880at2"/>
<name>A0A2K1NZE8_9BACT</name>